<dbReference type="InterPro" id="IPR036873">
    <property type="entry name" value="Rhodanese-like_dom_sf"/>
</dbReference>
<dbReference type="PANTHER" id="PTHR11364">
    <property type="entry name" value="THIOSULFATE SULFERTANSFERASE"/>
    <property type="match status" value="1"/>
</dbReference>
<dbReference type="CDD" id="cd01448">
    <property type="entry name" value="TST_Repeat_1"/>
    <property type="match status" value="1"/>
</dbReference>
<evidence type="ECO:0000256" key="1">
    <source>
        <dbReference type="ARBA" id="ARBA00022679"/>
    </source>
</evidence>
<evidence type="ECO:0000313" key="5">
    <source>
        <dbReference type="Proteomes" id="UP000219327"/>
    </source>
</evidence>
<dbReference type="SMART" id="SM00450">
    <property type="entry name" value="RHOD"/>
    <property type="match status" value="2"/>
</dbReference>
<dbReference type="EMBL" id="NTKD01000015">
    <property type="protein sequence ID" value="PDH40133.1"/>
    <property type="molecule type" value="Genomic_DNA"/>
</dbReference>
<dbReference type="Pfam" id="PF00581">
    <property type="entry name" value="Rhodanese"/>
    <property type="match status" value="2"/>
</dbReference>
<evidence type="ECO:0000313" key="4">
    <source>
        <dbReference type="EMBL" id="PDH40133.1"/>
    </source>
</evidence>
<gene>
    <name evidence="4" type="ORF">CNE99_04220</name>
</gene>
<protein>
    <submittedName>
        <fullName evidence="4">Sulfurtransferase</fullName>
    </submittedName>
</protein>
<dbReference type="Gene3D" id="3.40.250.10">
    <property type="entry name" value="Rhodanese-like domain"/>
    <property type="match status" value="2"/>
</dbReference>
<feature type="domain" description="Rhodanese" evidence="3">
    <location>
        <begin position="173"/>
        <end position="281"/>
    </location>
</feature>
<reference evidence="4 5" key="1">
    <citation type="submission" date="2017-08" db="EMBL/GenBank/DDBJ databases">
        <title>Fine stratification of microbial communities through a metagenomic profile of the photic zone.</title>
        <authorList>
            <person name="Haro-Moreno J.M."/>
            <person name="Lopez-Perez M."/>
            <person name="De La Torre J."/>
            <person name="Picazo A."/>
            <person name="Camacho A."/>
            <person name="Rodriguez-Valera F."/>
        </authorList>
    </citation>
    <scope>NUCLEOTIDE SEQUENCE [LARGE SCALE GENOMIC DNA]</scope>
    <source>
        <strain evidence="4">MED-G24</strain>
    </source>
</reference>
<accession>A0A2A5WV41</accession>
<name>A0A2A5WV41_9GAMM</name>
<dbReference type="GO" id="GO:0004792">
    <property type="term" value="F:thiosulfate-cyanide sulfurtransferase activity"/>
    <property type="evidence" value="ECO:0007669"/>
    <property type="project" value="TreeGrafter"/>
</dbReference>
<keyword evidence="1 4" id="KW-0808">Transferase</keyword>
<evidence type="ECO:0000259" key="3">
    <source>
        <dbReference type="PROSITE" id="PS50206"/>
    </source>
</evidence>
<organism evidence="4 5">
    <name type="scientific">OM182 bacterium MED-G24</name>
    <dbReference type="NCBI Taxonomy" id="1986255"/>
    <lineage>
        <taxon>Bacteria</taxon>
        <taxon>Pseudomonadati</taxon>
        <taxon>Pseudomonadota</taxon>
        <taxon>Gammaproteobacteria</taxon>
        <taxon>OMG group</taxon>
        <taxon>OM182 clade</taxon>
    </lineage>
</organism>
<dbReference type="Proteomes" id="UP000219327">
    <property type="component" value="Unassembled WGS sequence"/>
</dbReference>
<dbReference type="SUPFAM" id="SSF52821">
    <property type="entry name" value="Rhodanese/Cell cycle control phosphatase"/>
    <property type="match status" value="2"/>
</dbReference>
<dbReference type="CDD" id="cd01449">
    <property type="entry name" value="TST_Repeat_2"/>
    <property type="match status" value="1"/>
</dbReference>
<dbReference type="InterPro" id="IPR045078">
    <property type="entry name" value="TST/MPST-like"/>
</dbReference>
<sequence length="286" mass="31676">MRFPGLICSTKELAAAQNPVIIDCRFDLSNPEWGYASWLEDHIQGALYAHLDGDLSGPIVRGQSGRHPLPDREILSERLRKWGVTNDSLVVTYDQGPGAYAARLWWLLRDLGHANVVVLDGGYNRWTNESRPITSSQPVPSTGSFHPTDALTRAVSAERILKDIQSDRTPRPNDPRLSLIDAREAVRFSGRAEPIDPVAGYIPGARSYFFAENLGQDGCFDLEVIRKRFSSMRDEDLVCYCGSGVTATHNILAIRLAGLNEPALYAGSWSGWITDPTRPVETDPDN</sequence>
<proteinExistence type="predicted"/>
<dbReference type="InterPro" id="IPR001763">
    <property type="entry name" value="Rhodanese-like_dom"/>
</dbReference>
<dbReference type="PANTHER" id="PTHR11364:SF27">
    <property type="entry name" value="SULFURTRANSFERASE"/>
    <property type="match status" value="1"/>
</dbReference>
<dbReference type="AlphaFoldDB" id="A0A2A5WV41"/>
<evidence type="ECO:0000256" key="2">
    <source>
        <dbReference type="ARBA" id="ARBA00022737"/>
    </source>
</evidence>
<keyword evidence="2" id="KW-0677">Repeat</keyword>
<dbReference type="PROSITE" id="PS50206">
    <property type="entry name" value="RHODANESE_3"/>
    <property type="match status" value="2"/>
</dbReference>
<comment type="caution">
    <text evidence="4">The sequence shown here is derived from an EMBL/GenBank/DDBJ whole genome shotgun (WGS) entry which is preliminary data.</text>
</comment>
<feature type="domain" description="Rhodanese" evidence="3">
    <location>
        <begin position="15"/>
        <end position="135"/>
    </location>
</feature>